<dbReference type="GO" id="GO:0007019">
    <property type="term" value="P:microtubule depolymerization"/>
    <property type="evidence" value="ECO:0007669"/>
    <property type="project" value="Ensembl"/>
</dbReference>
<keyword evidence="6" id="KW-0963">Cytoplasm</keyword>
<proteinExistence type="inferred from homology"/>
<evidence type="ECO:0000256" key="2">
    <source>
        <dbReference type="ARBA" id="ARBA00004408"/>
    </source>
</evidence>
<feature type="region of interest" description="Disordered" evidence="11">
    <location>
        <begin position="154"/>
        <end position="184"/>
    </location>
</feature>
<dbReference type="CDD" id="cd20398">
    <property type="entry name" value="Tudor_SMN"/>
    <property type="match status" value="1"/>
</dbReference>
<dbReference type="GeneTree" id="ENSGT00940000153352"/>
<sequence>MDNIFHGNLLETKTPWSNHSTNIRKSEIKELKEDVKERPMRPIMEIATTPREHVEASRPRGGSPGTRTLPLPEVPSGGSRHFQRDAAHAVHPAVGSRLAMAMGGGGGVPEQEDSVLFRRGTGQSDDSDIWDDTALIKAYDKAVASFKHALKNGDISEASDKPKGTPKRKPAKKNKSQKKNATTPLKQWKVGDKCSAIWSEDGCVYPATIASIDFKRETCIVVYTGYGNREEQNMSDLLSPASEVANNVEQNAQENENESQISTDESENSSRSPGNKPNNIKSKAAPWNSFLPPPPPMPGSGLGPGKAGLKFSGPPPPPPPPHFLSCWLPPFPSGPPIIPPPPPICPDSFDDADALGSMLISWYMSGYHTGYYMVIHTVFSDRCSSLPRRTVF</sequence>
<feature type="domain" description="Tudor" evidence="12">
    <location>
        <begin position="187"/>
        <end position="247"/>
    </location>
</feature>
<evidence type="ECO:0000256" key="6">
    <source>
        <dbReference type="ARBA" id="ARBA00022490"/>
    </source>
</evidence>
<dbReference type="GO" id="GO:0043204">
    <property type="term" value="C:perikaryon"/>
    <property type="evidence" value="ECO:0007669"/>
    <property type="project" value="UniProtKB-SubCell"/>
</dbReference>
<evidence type="ECO:0000256" key="4">
    <source>
        <dbReference type="ARBA" id="ARBA00004484"/>
    </source>
</evidence>
<dbReference type="GO" id="GO:0008380">
    <property type="term" value="P:RNA splicing"/>
    <property type="evidence" value="ECO:0007669"/>
    <property type="project" value="UniProtKB-KW"/>
</dbReference>
<dbReference type="Ensembl" id="ENSUMAT00000012446.1">
    <property type="protein sequence ID" value="ENSUMAP00000010430.1"/>
    <property type="gene ID" value="ENSUMAG00000007842.1"/>
</dbReference>
<dbReference type="GO" id="GO:0030137">
    <property type="term" value="C:COPI-coated vesicle"/>
    <property type="evidence" value="ECO:0007669"/>
    <property type="project" value="Ensembl"/>
</dbReference>
<evidence type="ECO:0000256" key="7">
    <source>
        <dbReference type="ARBA" id="ARBA00022664"/>
    </source>
</evidence>
<evidence type="ECO:0000256" key="1">
    <source>
        <dbReference type="ARBA" id="ARBA00004216"/>
    </source>
</evidence>
<dbReference type="InterPro" id="IPR049481">
    <property type="entry name" value="SMN_G2-BD"/>
</dbReference>
<dbReference type="InterPro" id="IPR010304">
    <property type="entry name" value="SMN_Tudor"/>
</dbReference>
<protein>
    <submittedName>
        <fullName evidence="13">Survival motor neuron protein</fullName>
    </submittedName>
</protein>
<reference evidence="13" key="1">
    <citation type="submission" date="2019-03" db="UniProtKB">
        <authorList>
            <consortium name="Ensembl"/>
        </authorList>
    </citation>
    <scope>IDENTIFICATION</scope>
</reference>
<dbReference type="CDD" id="cd22851">
    <property type="entry name" value="SMN_N"/>
    <property type="match status" value="1"/>
</dbReference>
<name>A0A452TQE9_URSMA</name>
<dbReference type="PANTHER" id="PTHR39267">
    <property type="entry name" value="SURVIVAL MOTOR NEURON-LIKE PROTEIN 1"/>
    <property type="match status" value="1"/>
</dbReference>
<feature type="compositionally biased region" description="Basic residues" evidence="11">
    <location>
        <begin position="164"/>
        <end position="178"/>
    </location>
</feature>
<feature type="compositionally biased region" description="Polar residues" evidence="11">
    <location>
        <begin position="259"/>
        <end position="281"/>
    </location>
</feature>
<dbReference type="SMART" id="SM00333">
    <property type="entry name" value="TUDOR"/>
    <property type="match status" value="1"/>
</dbReference>
<dbReference type="Gene3D" id="2.30.30.140">
    <property type="match status" value="1"/>
</dbReference>
<dbReference type="GO" id="GO:0030018">
    <property type="term" value="C:Z disc"/>
    <property type="evidence" value="ECO:0007669"/>
    <property type="project" value="UniProtKB-SubCell"/>
</dbReference>
<evidence type="ECO:0000313" key="13">
    <source>
        <dbReference type="Ensembl" id="ENSUMAP00000010430"/>
    </source>
</evidence>
<dbReference type="GO" id="GO:0005794">
    <property type="term" value="C:Golgi apparatus"/>
    <property type="evidence" value="ECO:0007669"/>
    <property type="project" value="Ensembl"/>
</dbReference>
<dbReference type="Gene3D" id="3.40.190.10">
    <property type="entry name" value="Periplasmic binding protein-like II"/>
    <property type="match status" value="1"/>
</dbReference>
<dbReference type="GO" id="GO:0007409">
    <property type="term" value="P:axonogenesis"/>
    <property type="evidence" value="ECO:0007669"/>
    <property type="project" value="Ensembl"/>
</dbReference>
<evidence type="ECO:0000256" key="10">
    <source>
        <dbReference type="ARBA" id="ARBA00034695"/>
    </source>
</evidence>
<dbReference type="GO" id="GO:0006397">
    <property type="term" value="P:mRNA processing"/>
    <property type="evidence" value="ECO:0007669"/>
    <property type="project" value="UniProtKB-KW"/>
</dbReference>
<keyword evidence="9" id="KW-0539">Nucleus</keyword>
<dbReference type="InterPro" id="IPR002999">
    <property type="entry name" value="Tudor"/>
</dbReference>
<gene>
    <name evidence="13" type="primary">LOC103663602</name>
</gene>
<accession>A0A452TQE9</accession>
<dbReference type="PROSITE" id="PS50304">
    <property type="entry name" value="TUDOR"/>
    <property type="match status" value="1"/>
</dbReference>
<feature type="region of interest" description="Disordered" evidence="11">
    <location>
        <begin position="33"/>
        <end position="80"/>
    </location>
</feature>
<dbReference type="GO" id="GO:0003723">
    <property type="term" value="F:RNA binding"/>
    <property type="evidence" value="ECO:0007669"/>
    <property type="project" value="InterPro"/>
</dbReference>
<dbReference type="AlphaFoldDB" id="A0A452TQE9"/>
<evidence type="ECO:0000256" key="5">
    <source>
        <dbReference type="ARBA" id="ARBA00005371"/>
    </source>
</evidence>
<evidence type="ECO:0000256" key="8">
    <source>
        <dbReference type="ARBA" id="ARBA00023187"/>
    </source>
</evidence>
<keyword evidence="7" id="KW-0507">mRNA processing</keyword>
<dbReference type="GO" id="GO:0033120">
    <property type="term" value="P:positive regulation of RNA splicing"/>
    <property type="evidence" value="ECO:0007669"/>
    <property type="project" value="Ensembl"/>
</dbReference>
<dbReference type="Pfam" id="PF20635">
    <property type="entry name" value="SMN_YG-box"/>
    <property type="match status" value="1"/>
</dbReference>
<dbReference type="CDD" id="cd22852">
    <property type="entry name" value="SMN_C"/>
    <property type="match status" value="1"/>
</dbReference>
<dbReference type="Pfam" id="PF06003">
    <property type="entry name" value="SMN_Tudor"/>
    <property type="match status" value="1"/>
</dbReference>
<dbReference type="GO" id="GO:0030426">
    <property type="term" value="C:growth cone"/>
    <property type="evidence" value="ECO:0007669"/>
    <property type="project" value="Ensembl"/>
</dbReference>
<dbReference type="InterPro" id="IPR047313">
    <property type="entry name" value="SMN_C"/>
</dbReference>
<evidence type="ECO:0000256" key="11">
    <source>
        <dbReference type="SAM" id="MobiDB-lite"/>
    </source>
</evidence>
<dbReference type="InterPro" id="IPR040424">
    <property type="entry name" value="Smn1"/>
</dbReference>
<dbReference type="PANTHER" id="PTHR39267:SF1">
    <property type="entry name" value="SURVIVAL MOTOR NEURON PROTEIN"/>
    <property type="match status" value="1"/>
</dbReference>
<keyword evidence="8" id="KW-0508">mRNA splicing</keyword>
<dbReference type="GO" id="GO:0010975">
    <property type="term" value="P:regulation of neuron projection development"/>
    <property type="evidence" value="ECO:0007669"/>
    <property type="project" value="Ensembl"/>
</dbReference>
<evidence type="ECO:0000259" key="12">
    <source>
        <dbReference type="PROSITE" id="PS50304"/>
    </source>
</evidence>
<dbReference type="GO" id="GO:0097504">
    <property type="term" value="C:Gemini of Cajal bodies"/>
    <property type="evidence" value="ECO:0007669"/>
    <property type="project" value="UniProtKB-SubCell"/>
</dbReference>
<evidence type="ECO:0000256" key="3">
    <source>
        <dbReference type="ARBA" id="ARBA00004463"/>
    </source>
</evidence>
<dbReference type="FunFam" id="2.30.30.140:FF:000038">
    <property type="entry name" value="Survival of motor neuron-related-splicing factor 30"/>
    <property type="match status" value="1"/>
</dbReference>
<organism evidence="13">
    <name type="scientific">Ursus maritimus</name>
    <name type="common">Polar bear</name>
    <name type="synonym">Thalarctos maritimus</name>
    <dbReference type="NCBI Taxonomy" id="29073"/>
    <lineage>
        <taxon>Eukaryota</taxon>
        <taxon>Metazoa</taxon>
        <taxon>Chordata</taxon>
        <taxon>Craniata</taxon>
        <taxon>Vertebrata</taxon>
        <taxon>Euteleostomi</taxon>
        <taxon>Mammalia</taxon>
        <taxon>Eutheria</taxon>
        <taxon>Laurasiatheria</taxon>
        <taxon>Carnivora</taxon>
        <taxon>Caniformia</taxon>
        <taxon>Ursidae</taxon>
        <taxon>Ursus</taxon>
    </lineage>
</organism>
<evidence type="ECO:0000256" key="9">
    <source>
        <dbReference type="ARBA" id="ARBA00023242"/>
    </source>
</evidence>
<comment type="subcellular location">
    <subcellularLocation>
        <location evidence="1">Cytoplasm</location>
        <location evidence="1">Myofibril</location>
        <location evidence="1">Sarcomere</location>
        <location evidence="1">Z line</location>
    </subcellularLocation>
    <subcellularLocation>
        <location evidence="3">Cytoplasmic granule</location>
    </subcellularLocation>
    <subcellularLocation>
        <location evidence="2">Nucleus</location>
        <location evidence="2">Cajal body</location>
    </subcellularLocation>
    <subcellularLocation>
        <location evidence="10">Nucleus</location>
        <location evidence="10">Gem</location>
    </subcellularLocation>
    <subcellularLocation>
        <location evidence="4">Perikaryon</location>
    </subcellularLocation>
</comment>
<dbReference type="InterPro" id="IPR047298">
    <property type="entry name" value="Tudor_SMN_eumet"/>
</dbReference>
<dbReference type="SUPFAM" id="SSF63748">
    <property type="entry name" value="Tudor/PWWP/MBT"/>
    <property type="match status" value="1"/>
</dbReference>
<comment type="similarity">
    <text evidence="5">Belongs to the SMN family.</text>
</comment>
<feature type="region of interest" description="Disordered" evidence="11">
    <location>
        <begin position="250"/>
        <end position="316"/>
    </location>
</feature>
<dbReference type="GO" id="GO:0015030">
    <property type="term" value="C:Cajal body"/>
    <property type="evidence" value="ECO:0007669"/>
    <property type="project" value="UniProtKB-SubCell"/>
</dbReference>
<dbReference type="Pfam" id="PF20636">
    <property type="entry name" value="SMN_G2-BD"/>
    <property type="match status" value="1"/>
</dbReference>